<evidence type="ECO:0000313" key="2">
    <source>
        <dbReference type="EMBL" id="MQL98848.1"/>
    </source>
</evidence>
<evidence type="ECO:0008006" key="4">
    <source>
        <dbReference type="Google" id="ProtNLM"/>
    </source>
</evidence>
<evidence type="ECO:0000313" key="3">
    <source>
        <dbReference type="Proteomes" id="UP000652761"/>
    </source>
</evidence>
<dbReference type="InterPro" id="IPR007218">
    <property type="entry name" value="DNA_pol_delta_4"/>
</dbReference>
<dbReference type="GO" id="GO:0043625">
    <property type="term" value="C:delta DNA polymerase complex"/>
    <property type="evidence" value="ECO:0007669"/>
    <property type="project" value="TreeGrafter"/>
</dbReference>
<organism evidence="2 3">
    <name type="scientific">Colocasia esculenta</name>
    <name type="common">Wild taro</name>
    <name type="synonym">Arum esculentum</name>
    <dbReference type="NCBI Taxonomy" id="4460"/>
    <lineage>
        <taxon>Eukaryota</taxon>
        <taxon>Viridiplantae</taxon>
        <taxon>Streptophyta</taxon>
        <taxon>Embryophyta</taxon>
        <taxon>Tracheophyta</taxon>
        <taxon>Spermatophyta</taxon>
        <taxon>Magnoliopsida</taxon>
        <taxon>Liliopsida</taxon>
        <taxon>Araceae</taxon>
        <taxon>Aroideae</taxon>
        <taxon>Colocasieae</taxon>
        <taxon>Colocasia</taxon>
    </lineage>
</organism>
<keyword evidence="3" id="KW-1185">Reference proteome</keyword>
<dbReference type="OrthoDB" id="337486at2759"/>
<dbReference type="EMBL" id="NMUH01002249">
    <property type="protein sequence ID" value="MQL98848.1"/>
    <property type="molecule type" value="Genomic_DNA"/>
</dbReference>
<accession>A0A843VQC2</accession>
<protein>
    <recommendedName>
        <fullName evidence="4">DNA polymerase delta subunit 4</fullName>
    </recommendedName>
</protein>
<name>A0A843VQC2_COLES</name>
<dbReference type="Proteomes" id="UP000652761">
    <property type="component" value="Unassembled WGS sequence"/>
</dbReference>
<evidence type="ECO:0000256" key="1">
    <source>
        <dbReference type="SAM" id="MobiDB-lite"/>
    </source>
</evidence>
<gene>
    <name evidence="2" type="ORF">Taro_031565</name>
</gene>
<dbReference type="PANTHER" id="PTHR14303">
    <property type="entry name" value="DNA POLYMERASE DELTA SUBUNIT 4"/>
    <property type="match status" value="1"/>
</dbReference>
<comment type="caution">
    <text evidence="2">The sequence shown here is derived from an EMBL/GenBank/DDBJ whole genome shotgun (WGS) entry which is preliminary data.</text>
</comment>
<dbReference type="PANTHER" id="PTHR14303:SF0">
    <property type="entry name" value="DNA POLYMERASE DELTA SUBUNIT 4"/>
    <property type="match status" value="1"/>
</dbReference>
<dbReference type="GO" id="GO:0003887">
    <property type="term" value="F:DNA-directed DNA polymerase activity"/>
    <property type="evidence" value="ECO:0007669"/>
    <property type="project" value="TreeGrafter"/>
</dbReference>
<feature type="region of interest" description="Disordered" evidence="1">
    <location>
        <begin position="21"/>
        <end position="65"/>
    </location>
</feature>
<reference evidence="2" key="1">
    <citation type="submission" date="2017-07" db="EMBL/GenBank/DDBJ databases">
        <title>Taro Niue Genome Assembly and Annotation.</title>
        <authorList>
            <person name="Atibalentja N."/>
            <person name="Keating K."/>
            <person name="Fields C.J."/>
        </authorList>
    </citation>
    <scope>NUCLEOTIDE SEQUENCE</scope>
    <source>
        <strain evidence="2">Niue_2</strain>
        <tissue evidence="2">Leaf</tissue>
    </source>
</reference>
<dbReference type="GO" id="GO:0000731">
    <property type="term" value="P:DNA synthesis involved in DNA repair"/>
    <property type="evidence" value="ECO:0007669"/>
    <property type="project" value="InterPro"/>
</dbReference>
<dbReference type="GO" id="GO:0006261">
    <property type="term" value="P:DNA-templated DNA replication"/>
    <property type="evidence" value="ECO:0007669"/>
    <property type="project" value="TreeGrafter"/>
</dbReference>
<sequence length="133" mass="14270">MASSGGIRVFYRQRKKAATIAGGVAKPSAASSKKQVTGAVKVPTPAQQIHHGSIDLSGSEEEYGPEETALRQFDMDMRYGPCLGMSRMERWQRAARLGLHPPPEVADLLLRRQEPGGGGAAAVNLECLLDGRI</sequence>
<proteinExistence type="predicted"/>
<dbReference type="AlphaFoldDB" id="A0A843VQC2"/>
<dbReference type="Pfam" id="PF04081">
    <property type="entry name" value="DNA_pol_delta_4"/>
    <property type="match status" value="1"/>
</dbReference>